<dbReference type="SUPFAM" id="SSF56601">
    <property type="entry name" value="beta-lactamase/transpeptidase-like"/>
    <property type="match status" value="1"/>
</dbReference>
<evidence type="ECO:0000259" key="2">
    <source>
        <dbReference type="Pfam" id="PF11954"/>
    </source>
</evidence>
<dbReference type="Proteomes" id="UP000223913">
    <property type="component" value="Unassembled WGS sequence"/>
</dbReference>
<evidence type="ECO:0000313" key="3">
    <source>
        <dbReference type="EMBL" id="PHN07354.1"/>
    </source>
</evidence>
<evidence type="ECO:0000313" key="4">
    <source>
        <dbReference type="Proteomes" id="UP000223913"/>
    </source>
</evidence>
<protein>
    <submittedName>
        <fullName evidence="3">Serine hydrolase</fullName>
    </submittedName>
</protein>
<dbReference type="RefSeq" id="WP_099149284.1">
    <property type="nucleotide sequence ID" value="NZ_PDUD01000010.1"/>
</dbReference>
<keyword evidence="3" id="KW-0378">Hydrolase</keyword>
<dbReference type="EMBL" id="PDUD01000010">
    <property type="protein sequence ID" value="PHN07354.1"/>
    <property type="molecule type" value="Genomic_DNA"/>
</dbReference>
<dbReference type="Pfam" id="PF11954">
    <property type="entry name" value="DUF3471"/>
    <property type="match status" value="1"/>
</dbReference>
<evidence type="ECO:0000259" key="1">
    <source>
        <dbReference type="Pfam" id="PF00144"/>
    </source>
</evidence>
<dbReference type="GO" id="GO:0016787">
    <property type="term" value="F:hydrolase activity"/>
    <property type="evidence" value="ECO:0007669"/>
    <property type="project" value="UniProtKB-KW"/>
</dbReference>
<dbReference type="PANTHER" id="PTHR46825">
    <property type="entry name" value="D-ALANYL-D-ALANINE-CARBOXYPEPTIDASE/ENDOPEPTIDASE AMPH"/>
    <property type="match status" value="1"/>
</dbReference>
<accession>A0A2D0NFS8</accession>
<dbReference type="InterPro" id="IPR001466">
    <property type="entry name" value="Beta-lactam-related"/>
</dbReference>
<reference evidence="3 4" key="1">
    <citation type="submission" date="2017-10" db="EMBL/GenBank/DDBJ databases">
        <title>The draft genome sequence of Lewinella nigricans NBRC 102662.</title>
        <authorList>
            <person name="Wang K."/>
        </authorList>
    </citation>
    <scope>NUCLEOTIDE SEQUENCE [LARGE SCALE GENOMIC DNA]</scope>
    <source>
        <strain evidence="3 4">NBRC 102662</strain>
    </source>
</reference>
<comment type="caution">
    <text evidence="3">The sequence shown here is derived from an EMBL/GenBank/DDBJ whole genome shotgun (WGS) entry which is preliminary data.</text>
</comment>
<keyword evidence="4" id="KW-1185">Reference proteome</keyword>
<organism evidence="3 4">
    <name type="scientific">Flavilitoribacter nigricans (strain ATCC 23147 / DSM 23189 / NBRC 102662 / NCIMB 1420 / SS-2)</name>
    <name type="common">Lewinella nigricans</name>
    <dbReference type="NCBI Taxonomy" id="1122177"/>
    <lineage>
        <taxon>Bacteria</taxon>
        <taxon>Pseudomonadati</taxon>
        <taxon>Bacteroidota</taxon>
        <taxon>Saprospiria</taxon>
        <taxon>Saprospirales</taxon>
        <taxon>Lewinellaceae</taxon>
        <taxon>Flavilitoribacter</taxon>
    </lineage>
</organism>
<feature type="domain" description="Beta-lactamase-related" evidence="1">
    <location>
        <begin position="40"/>
        <end position="341"/>
    </location>
</feature>
<dbReference type="Pfam" id="PF00144">
    <property type="entry name" value="Beta-lactamase"/>
    <property type="match status" value="1"/>
</dbReference>
<dbReference type="InterPro" id="IPR021860">
    <property type="entry name" value="Peptidase_S12_Pab87-rel_C"/>
</dbReference>
<name>A0A2D0NFS8_FLAN2</name>
<dbReference type="InterPro" id="IPR050491">
    <property type="entry name" value="AmpC-like"/>
</dbReference>
<proteinExistence type="predicted"/>
<feature type="domain" description="Peptidase S12 Pab87-related C-terminal" evidence="2">
    <location>
        <begin position="361"/>
        <end position="435"/>
    </location>
</feature>
<dbReference type="InterPro" id="IPR012338">
    <property type="entry name" value="Beta-lactam/transpept-like"/>
</dbReference>
<sequence>MKNLSTLLLLLVTVGELFGQSAAERMGTYLQLLTDAEQFSGSVLVARGDQVLFSKGFGEAAIEYGVPITPTTKFRIGSITKQFTAMAVMKLVEEGKIDLEAPIVDYLADYPEEIGKKVSIHHLLTHSSGIPSYTGMAEIMKHRGSMEEAPEDFIKNFWDKELEFKPGSEFKYNNSGYYLLGMIIEKVSGVPYDEYLKQNIFDPLGMKNSGFEHYRDVIPNMAEGYAAVGDYPEKAGNIVTDMAGAAGALYSTTEDLLRWHRALLEKKIVSEAAYEKIFTPFLNNYGFGWTIEERSGKTVYSHSGGIDGFRSMGILMPEEKLSVIVLANLESANSTRVAQDMAKMYLGEEVEMPKELEVVEVGPEILEKYAGTYNLFPGFDIEIEPNGDHLLIHPTNQNVSPVFPESETIFFSKIVNAKLEFVVNDEGVVNEVILHQNGSHPGKRIE</sequence>
<dbReference type="Gene3D" id="3.40.710.10">
    <property type="entry name" value="DD-peptidase/beta-lactamase superfamily"/>
    <property type="match status" value="1"/>
</dbReference>
<gene>
    <name evidence="3" type="ORF">CRP01_06905</name>
</gene>
<dbReference type="OrthoDB" id="9793489at2"/>
<dbReference type="AlphaFoldDB" id="A0A2D0NFS8"/>
<dbReference type="PANTHER" id="PTHR46825:SF9">
    <property type="entry name" value="BETA-LACTAMASE-RELATED DOMAIN-CONTAINING PROTEIN"/>
    <property type="match status" value="1"/>
</dbReference>